<keyword evidence="9 14" id="KW-0949">S-adenosyl-L-methionine</keyword>
<evidence type="ECO:0000256" key="8">
    <source>
        <dbReference type="ARBA" id="ARBA00022679"/>
    </source>
</evidence>
<dbReference type="PROSITE" id="PS51686">
    <property type="entry name" value="SAM_MT_RSMB_NOP"/>
    <property type="match status" value="1"/>
</dbReference>
<dbReference type="InterPro" id="IPR004573">
    <property type="entry name" value="rRNA_ssu_MeTfrase_B"/>
</dbReference>
<keyword evidence="10 14" id="KW-0694">RNA-binding</keyword>
<dbReference type="Pfam" id="PF22458">
    <property type="entry name" value="RsmF-B_ferredox"/>
    <property type="match status" value="1"/>
</dbReference>
<dbReference type="InterPro" id="IPR054728">
    <property type="entry name" value="RsmB-like_ferredoxin"/>
</dbReference>
<dbReference type="PANTHER" id="PTHR22807:SF53">
    <property type="entry name" value="RIBOSOMAL RNA SMALL SUBUNIT METHYLTRANSFERASE B-RELATED"/>
    <property type="match status" value="1"/>
</dbReference>
<evidence type="ECO:0000313" key="16">
    <source>
        <dbReference type="EMBL" id="GGB29726.1"/>
    </source>
</evidence>
<dbReference type="AlphaFoldDB" id="A0A9W5TUE1"/>
<keyword evidence="7 14" id="KW-0489">Methyltransferase</keyword>
<protein>
    <recommendedName>
        <fullName evidence="4">16S rRNA (cytosine(967)-C(5))-methyltransferase</fullName>
        <ecNumber evidence="4">2.1.1.176</ecNumber>
    </recommendedName>
    <alternativeName>
        <fullName evidence="11">16S rRNA m5C967 methyltransferase</fullName>
    </alternativeName>
    <alternativeName>
        <fullName evidence="12">rRNA (cytosine-C(5)-)-methyltransferase RsmB</fullName>
    </alternativeName>
</protein>
<evidence type="ECO:0000256" key="7">
    <source>
        <dbReference type="ARBA" id="ARBA00022603"/>
    </source>
</evidence>
<comment type="caution">
    <text evidence="16">The sequence shown here is derived from an EMBL/GenBank/DDBJ whole genome shotgun (WGS) entry which is preliminary data.</text>
</comment>
<dbReference type="FunFam" id="3.30.70.1170:FF:000003">
    <property type="entry name" value="16S rRNA (Cytosine(967)-C(5))-methyltransferase RsmB"/>
    <property type="match status" value="1"/>
</dbReference>
<dbReference type="GO" id="GO:0005737">
    <property type="term" value="C:cytoplasm"/>
    <property type="evidence" value="ECO:0007669"/>
    <property type="project" value="UniProtKB-SubCell"/>
</dbReference>
<feature type="active site" description="Nucleophile" evidence="14">
    <location>
        <position position="382"/>
    </location>
</feature>
<evidence type="ECO:0000256" key="6">
    <source>
        <dbReference type="ARBA" id="ARBA00022552"/>
    </source>
</evidence>
<keyword evidence="5" id="KW-0963">Cytoplasm</keyword>
<evidence type="ECO:0000256" key="12">
    <source>
        <dbReference type="ARBA" id="ARBA00031088"/>
    </source>
</evidence>
<feature type="binding site" evidence="14">
    <location>
        <position position="329"/>
    </location>
    <ligand>
        <name>S-adenosyl-L-methionine</name>
        <dbReference type="ChEBI" id="CHEBI:59789"/>
    </ligand>
</feature>
<dbReference type="InterPro" id="IPR029063">
    <property type="entry name" value="SAM-dependent_MTases_sf"/>
</dbReference>
<keyword evidence="8 14" id="KW-0808">Transferase</keyword>
<feature type="binding site" evidence="14">
    <location>
        <position position="283"/>
    </location>
    <ligand>
        <name>S-adenosyl-L-methionine</name>
        <dbReference type="ChEBI" id="CHEBI:59789"/>
    </ligand>
</feature>
<dbReference type="GO" id="GO:0003723">
    <property type="term" value="F:RNA binding"/>
    <property type="evidence" value="ECO:0007669"/>
    <property type="project" value="UniProtKB-UniRule"/>
</dbReference>
<evidence type="ECO:0000256" key="13">
    <source>
        <dbReference type="ARBA" id="ARBA00047283"/>
    </source>
</evidence>
<comment type="catalytic activity">
    <reaction evidence="13">
        <text>cytidine(967) in 16S rRNA + S-adenosyl-L-methionine = 5-methylcytidine(967) in 16S rRNA + S-adenosyl-L-homocysteine + H(+)</text>
        <dbReference type="Rhea" id="RHEA:42748"/>
        <dbReference type="Rhea" id="RHEA-COMP:10219"/>
        <dbReference type="Rhea" id="RHEA-COMP:10220"/>
        <dbReference type="ChEBI" id="CHEBI:15378"/>
        <dbReference type="ChEBI" id="CHEBI:57856"/>
        <dbReference type="ChEBI" id="CHEBI:59789"/>
        <dbReference type="ChEBI" id="CHEBI:74483"/>
        <dbReference type="ChEBI" id="CHEBI:82748"/>
        <dbReference type="EC" id="2.1.1.176"/>
    </reaction>
</comment>
<evidence type="ECO:0000256" key="4">
    <source>
        <dbReference type="ARBA" id="ARBA00012140"/>
    </source>
</evidence>
<organism evidence="16 17">
    <name type="scientific">Lentibacillus populi</name>
    <dbReference type="NCBI Taxonomy" id="1827502"/>
    <lineage>
        <taxon>Bacteria</taxon>
        <taxon>Bacillati</taxon>
        <taxon>Bacillota</taxon>
        <taxon>Bacilli</taxon>
        <taxon>Bacillales</taxon>
        <taxon>Bacillaceae</taxon>
        <taxon>Lentibacillus</taxon>
    </lineage>
</organism>
<dbReference type="Pfam" id="PF01189">
    <property type="entry name" value="Methyltr_RsmB-F"/>
    <property type="match status" value="1"/>
</dbReference>
<dbReference type="PROSITE" id="PS01153">
    <property type="entry name" value="NOL1_NOP2_SUN"/>
    <property type="match status" value="1"/>
</dbReference>
<evidence type="ECO:0000256" key="3">
    <source>
        <dbReference type="ARBA" id="ARBA00007494"/>
    </source>
</evidence>
<dbReference type="InterPro" id="IPR006027">
    <property type="entry name" value="NusB_RsmB_TIM44"/>
</dbReference>
<dbReference type="PRINTS" id="PR02008">
    <property type="entry name" value="RCMTFAMILY"/>
</dbReference>
<dbReference type="Pfam" id="PF01029">
    <property type="entry name" value="NusB"/>
    <property type="match status" value="1"/>
</dbReference>
<dbReference type="FunFam" id="3.40.50.150:FF:000022">
    <property type="entry name" value="Ribosomal RNA small subunit methyltransferase B"/>
    <property type="match status" value="1"/>
</dbReference>
<dbReference type="CDD" id="cd02440">
    <property type="entry name" value="AdoMet_MTases"/>
    <property type="match status" value="1"/>
</dbReference>
<proteinExistence type="inferred from homology"/>
<dbReference type="EC" id="2.1.1.176" evidence="4"/>
<accession>A0A9W5TUE1</accession>
<dbReference type="GO" id="GO:0008649">
    <property type="term" value="F:rRNA methyltransferase activity"/>
    <property type="evidence" value="ECO:0007669"/>
    <property type="project" value="InterPro"/>
</dbReference>
<evidence type="ECO:0000256" key="14">
    <source>
        <dbReference type="PROSITE-ProRule" id="PRU01023"/>
    </source>
</evidence>
<dbReference type="PANTHER" id="PTHR22807">
    <property type="entry name" value="NOP2 YEAST -RELATED NOL1/NOP2/FMU SUN DOMAIN-CONTAINING"/>
    <property type="match status" value="1"/>
</dbReference>
<dbReference type="SUPFAM" id="SSF48013">
    <property type="entry name" value="NusB-like"/>
    <property type="match status" value="1"/>
</dbReference>
<dbReference type="Proteomes" id="UP000621492">
    <property type="component" value="Unassembled WGS sequence"/>
</dbReference>
<dbReference type="InterPro" id="IPR001678">
    <property type="entry name" value="MeTrfase_RsmB-F_NOP2_dom"/>
</dbReference>
<dbReference type="GO" id="GO:0006355">
    <property type="term" value="P:regulation of DNA-templated transcription"/>
    <property type="evidence" value="ECO:0007669"/>
    <property type="project" value="InterPro"/>
</dbReference>
<evidence type="ECO:0000256" key="1">
    <source>
        <dbReference type="ARBA" id="ARBA00002724"/>
    </source>
</evidence>
<gene>
    <name evidence="16" type="primary">sun</name>
    <name evidence="16" type="ORF">GCM10011409_03810</name>
</gene>
<dbReference type="InterPro" id="IPR035926">
    <property type="entry name" value="NusB-like_sf"/>
</dbReference>
<dbReference type="NCBIfam" id="NF011494">
    <property type="entry name" value="PRK14902.1"/>
    <property type="match status" value="1"/>
</dbReference>
<evidence type="ECO:0000256" key="5">
    <source>
        <dbReference type="ARBA" id="ARBA00022490"/>
    </source>
</evidence>
<evidence type="ECO:0000256" key="10">
    <source>
        <dbReference type="ARBA" id="ARBA00022884"/>
    </source>
</evidence>
<feature type="binding site" evidence="14">
    <location>
        <position position="310"/>
    </location>
    <ligand>
        <name>S-adenosyl-L-methionine</name>
        <dbReference type="ChEBI" id="CHEBI:59789"/>
    </ligand>
</feature>
<dbReference type="SUPFAM" id="SSF53335">
    <property type="entry name" value="S-adenosyl-L-methionine-dependent methyltransferases"/>
    <property type="match status" value="1"/>
</dbReference>
<dbReference type="NCBIfam" id="TIGR00563">
    <property type="entry name" value="rsmB"/>
    <property type="match status" value="1"/>
</dbReference>
<feature type="domain" description="SAM-dependent MTase RsmB/NOP-type" evidence="15">
    <location>
        <begin position="170"/>
        <end position="448"/>
    </location>
</feature>
<evidence type="ECO:0000313" key="17">
    <source>
        <dbReference type="Proteomes" id="UP000621492"/>
    </source>
</evidence>
<sequence length="448" mass="50762">MSNYRLRKTILDILERMEKDGSYSHLLIDHELKTGKIKAKDEGLLTEIVYGTFQRKLTLDYYLDAFIESRKKIAPWVRMLLRMSVYQMVFLDKVPDHAIIHEAVEIAKTRGNKGIASLVNGVLRSIQRKGVPDTANIKNSAERIAIETSHPEWLVNRWIAMYGEQITREMCEANVTRKALTVRVQPLKISRQEVIRLLTAQGLEVRPSVFSSQGIVIDKGNVLKTDLFKEGIVTIQDQSSMLVAEMLAIKPGMEVLDACSAPGGKATHIAEKMQNKGMLYAYDLHAKKAKLISQKARDLDLTIIVANEADARKLQELHEIESFDRILVDAPCSGLGVIRGKPEIKYNKNATDIKRLAEIQLEILLHVAPLLKKDGLLIYSTCTVEQTENEGVVKSFLQQQPDFIIDQRFFTELPAGFEHSPGRTENGLQIFPQTFQTDGFFLTRFRKK</sequence>
<reference evidence="16" key="2">
    <citation type="submission" date="2020-09" db="EMBL/GenBank/DDBJ databases">
        <authorList>
            <person name="Sun Q."/>
            <person name="Zhou Y."/>
        </authorList>
    </citation>
    <scope>NUCLEOTIDE SEQUENCE</scope>
    <source>
        <strain evidence="16">CGMCC 1.15454</strain>
    </source>
</reference>
<comment type="similarity">
    <text evidence="3 14">Belongs to the class I-like SAM-binding methyltransferase superfamily. RsmB/NOP family.</text>
</comment>
<dbReference type="Gene3D" id="3.30.70.1170">
    <property type="entry name" value="Sun protein, domain 3"/>
    <property type="match status" value="1"/>
</dbReference>
<evidence type="ECO:0000256" key="2">
    <source>
        <dbReference type="ARBA" id="ARBA00004496"/>
    </source>
</evidence>
<evidence type="ECO:0000256" key="9">
    <source>
        <dbReference type="ARBA" id="ARBA00022691"/>
    </source>
</evidence>
<keyword evidence="17" id="KW-1185">Reference proteome</keyword>
<dbReference type="Gene3D" id="1.10.940.10">
    <property type="entry name" value="NusB-like"/>
    <property type="match status" value="1"/>
</dbReference>
<dbReference type="Gene3D" id="3.40.50.150">
    <property type="entry name" value="Vaccinia Virus protein VP39"/>
    <property type="match status" value="1"/>
</dbReference>
<dbReference type="RefSeq" id="WP_155554496.1">
    <property type="nucleotide sequence ID" value="NZ_BMJD01000002.1"/>
</dbReference>
<dbReference type="EMBL" id="BMJD01000002">
    <property type="protein sequence ID" value="GGB29726.1"/>
    <property type="molecule type" value="Genomic_DNA"/>
</dbReference>
<keyword evidence="6" id="KW-0698">rRNA processing</keyword>
<dbReference type="FunFam" id="1.10.940.10:FF:000006">
    <property type="entry name" value="16S rRNA (Cytosine(967)-C(5))-methyltransferase RsmB"/>
    <property type="match status" value="1"/>
</dbReference>
<comment type="subcellular location">
    <subcellularLocation>
        <location evidence="2">Cytoplasm</location>
    </subcellularLocation>
</comment>
<reference evidence="16" key="1">
    <citation type="journal article" date="2014" name="Int. J. Syst. Evol. Microbiol.">
        <title>Complete genome sequence of Corynebacterium casei LMG S-19264T (=DSM 44701T), isolated from a smear-ripened cheese.</title>
        <authorList>
            <consortium name="US DOE Joint Genome Institute (JGI-PGF)"/>
            <person name="Walter F."/>
            <person name="Albersmeier A."/>
            <person name="Kalinowski J."/>
            <person name="Ruckert C."/>
        </authorList>
    </citation>
    <scope>NUCLEOTIDE SEQUENCE</scope>
    <source>
        <strain evidence="16">CGMCC 1.15454</strain>
    </source>
</reference>
<comment type="function">
    <text evidence="1">Specifically methylates the cytosine at position 967 (m5C967) of 16S rRNA.</text>
</comment>
<feature type="binding site" evidence="14">
    <location>
        <begin position="259"/>
        <end position="265"/>
    </location>
    <ligand>
        <name>S-adenosyl-L-methionine</name>
        <dbReference type="ChEBI" id="CHEBI:59789"/>
    </ligand>
</feature>
<dbReference type="InterPro" id="IPR018314">
    <property type="entry name" value="RsmB/NOL1/NOP2-like_CS"/>
</dbReference>
<evidence type="ECO:0000256" key="11">
    <source>
        <dbReference type="ARBA" id="ARBA00030399"/>
    </source>
</evidence>
<dbReference type="InterPro" id="IPR023267">
    <property type="entry name" value="RCMT"/>
</dbReference>
<dbReference type="InterPro" id="IPR049560">
    <property type="entry name" value="MeTrfase_RsmB-F_NOP2_cat"/>
</dbReference>
<name>A0A9W5TUE1_9BACI</name>
<evidence type="ECO:0000259" key="15">
    <source>
        <dbReference type="PROSITE" id="PS51686"/>
    </source>
</evidence>